<gene>
    <name evidence="4" type="ORF">GOMPHAMPRED_007859</name>
</gene>
<comment type="caution">
    <text evidence="4">The sequence shown here is derived from an EMBL/GenBank/DDBJ whole genome shotgun (WGS) entry which is preliminary data.</text>
</comment>
<evidence type="ECO:0000313" key="4">
    <source>
        <dbReference type="EMBL" id="CAF9913327.1"/>
    </source>
</evidence>
<dbReference type="GO" id="GO:0001163">
    <property type="term" value="F:RNA polymerase I transcription regulatory region sequence-specific DNA binding"/>
    <property type="evidence" value="ECO:0007669"/>
    <property type="project" value="TreeGrafter"/>
</dbReference>
<dbReference type="AlphaFoldDB" id="A0A8H3I377"/>
<dbReference type="GO" id="GO:0042790">
    <property type="term" value="P:nucleolar large rRNA transcription by RNA polymerase I"/>
    <property type="evidence" value="ECO:0007669"/>
    <property type="project" value="TreeGrafter"/>
</dbReference>
<feature type="region of interest" description="Disordered" evidence="1">
    <location>
        <begin position="983"/>
        <end position="1042"/>
    </location>
</feature>
<dbReference type="Proteomes" id="UP000664169">
    <property type="component" value="Unassembled WGS sequence"/>
</dbReference>
<evidence type="ECO:0000259" key="2">
    <source>
        <dbReference type="Pfam" id="PF10214"/>
    </source>
</evidence>
<feature type="compositionally biased region" description="Basic residues" evidence="1">
    <location>
        <begin position="1024"/>
        <end position="1042"/>
    </location>
</feature>
<dbReference type="PANTHER" id="PTHR28221">
    <property type="entry name" value="RNA POLYMERASE I-SPECIFIC TRANSCRIPTION INITIATION FACTOR RRN6"/>
    <property type="match status" value="1"/>
</dbReference>
<reference evidence="4" key="1">
    <citation type="submission" date="2021-03" db="EMBL/GenBank/DDBJ databases">
        <authorList>
            <person name="Tagirdzhanova G."/>
        </authorList>
    </citation>
    <scope>NUCLEOTIDE SEQUENCE</scope>
</reference>
<protein>
    <submittedName>
        <fullName evidence="4">Uncharacterized protein</fullName>
    </submittedName>
</protein>
<dbReference type="OrthoDB" id="4090074at2759"/>
<dbReference type="Pfam" id="PF20640">
    <property type="entry name" value="Rrn6_HB"/>
    <property type="match status" value="1"/>
</dbReference>
<feature type="region of interest" description="Disordered" evidence="1">
    <location>
        <begin position="802"/>
        <end position="868"/>
    </location>
</feature>
<dbReference type="GO" id="GO:0070860">
    <property type="term" value="C:RNA polymerase I core factor complex"/>
    <property type="evidence" value="ECO:0007669"/>
    <property type="project" value="TreeGrafter"/>
</dbReference>
<evidence type="ECO:0000313" key="5">
    <source>
        <dbReference type="Proteomes" id="UP000664169"/>
    </source>
</evidence>
<feature type="region of interest" description="Disordered" evidence="1">
    <location>
        <begin position="587"/>
        <end position="608"/>
    </location>
</feature>
<keyword evidence="5" id="KW-1185">Reference proteome</keyword>
<feature type="compositionally biased region" description="Basic residues" evidence="1">
    <location>
        <begin position="924"/>
        <end position="936"/>
    </location>
</feature>
<dbReference type="InterPro" id="IPR019350">
    <property type="entry name" value="RNA_pol_I-sp_TIF_RRN6-like"/>
</dbReference>
<dbReference type="Pfam" id="PF10214">
    <property type="entry name" value="Rrn6_beta-prop"/>
    <property type="match status" value="1"/>
</dbReference>
<sequence length="1042" mass="116347">MSSPSKGEVSYGNLGPVSYDTQNKGWHFPRNNDDDTCFHVLEQELVFPGQSKSQSKDSKPQELLEHANLAEARKHRINALLSTFPELTPGAHTLPALEQTSQAISDLTYVHEPLVSNCLAYGVIGYEENTQVPAYLRARKILASVTGASSHIVRLSLVGEIKRTVDGSFHGVCFVEDDHHHQEHAVFWRGANRAAIRQLCFSNVTPSGSLLAVRRQNGIDILKPTVRKESVYKSKLAESEIGTGEHRNASSLDPNWLLHVSLEYSDDPSIIDLTFHPHIATEFAILNAKGEVVVLQVEERSMASKRWNVSRLAQISIFESSNEGPLGDGWGTILWSKDGDSILGARRNALVACDLSNLTPSTISFSLELLGQQSSILDLGPQGSLTDYYFVLTTSNLAVISQSPCRNEPSTSLQSNYRTLVSIIHHRDSKDTSMRLSIETYDHYVFVLIYSRIVPLITGYKVVLDQKTREFRHITDPFRFALPEMAPPSLGKATTSLSKLGRSISYLTMRAIEFDSSGYDLLSKTCLFHVLVLDKEFELTRMIVTAQSSSSYLENFSLTPLSPETVHRAANLYPRIRNAFVVESDSGSEEDNRFQPSKFHSQSQRERKSLPSYNDFTFLANELNSRLDASNAESQSTNSFEAALGSVLSKWSNIPPGIHTLSDFLSTSLPVNAIDTVSRQAKELLDAIHEISEATEIPSSHEYDSDNLPRKMKLGVLLFGETLQELQDNLQEDKVSLVSIYEKFLQLYLHALPSQISLTVRVWLEKSIRHVAMQLFMTSHGVRATNFHDTVALDDIQDSMTEASESQHFSLPTRTRRQRRTLDPTTPNLDQQADRADTLRSSSQSSNPGPKYAPSSQQSLNDGTGPSEATGATLAGYIEFRAVSPIHRTMRRAIPEWHFGVKPTGLEWRSMSRSASQESIASARGKRQQKKDKGRGRAVSEVESNVSAPELDYLGSTDFVKQEAYQPTEFDLDDTLLSSQISTFPSKQGFPQRDLQHHPIIPRSQLLPVHSSQTTAQDRDNRTKQSRSRKNLLSKKRPSGFR</sequence>
<feature type="region of interest" description="Disordered" evidence="1">
    <location>
        <begin position="910"/>
        <end position="944"/>
    </location>
</feature>
<evidence type="ECO:0000259" key="3">
    <source>
        <dbReference type="Pfam" id="PF20640"/>
    </source>
</evidence>
<dbReference type="InterPro" id="IPR048537">
    <property type="entry name" value="RRN6_HB"/>
</dbReference>
<proteinExistence type="predicted"/>
<dbReference type="GO" id="GO:0001179">
    <property type="term" value="F:RNA polymerase I general transcription initiation factor binding"/>
    <property type="evidence" value="ECO:0007669"/>
    <property type="project" value="TreeGrafter"/>
</dbReference>
<organism evidence="4 5">
    <name type="scientific">Gomphillus americanus</name>
    <dbReference type="NCBI Taxonomy" id="1940652"/>
    <lineage>
        <taxon>Eukaryota</taxon>
        <taxon>Fungi</taxon>
        <taxon>Dikarya</taxon>
        <taxon>Ascomycota</taxon>
        <taxon>Pezizomycotina</taxon>
        <taxon>Lecanoromycetes</taxon>
        <taxon>OSLEUM clade</taxon>
        <taxon>Ostropomycetidae</taxon>
        <taxon>Ostropales</taxon>
        <taxon>Graphidaceae</taxon>
        <taxon>Gomphilloideae</taxon>
        <taxon>Gomphillus</taxon>
    </lineage>
</organism>
<dbReference type="EMBL" id="CAJPDQ010000008">
    <property type="protein sequence ID" value="CAF9913327.1"/>
    <property type="molecule type" value="Genomic_DNA"/>
</dbReference>
<accession>A0A8H3I377</accession>
<evidence type="ECO:0000256" key="1">
    <source>
        <dbReference type="SAM" id="MobiDB-lite"/>
    </source>
</evidence>
<feature type="domain" description="RRN6 beta-propeller" evidence="2">
    <location>
        <begin position="113"/>
        <end position="483"/>
    </location>
</feature>
<name>A0A8H3I377_9LECA</name>
<feature type="compositionally biased region" description="Polar residues" evidence="1">
    <location>
        <begin position="911"/>
        <end position="920"/>
    </location>
</feature>
<feature type="compositionally biased region" description="Polar residues" evidence="1">
    <location>
        <begin position="839"/>
        <end position="864"/>
    </location>
</feature>
<feature type="domain" description="RRN6 helical bundle" evidence="3">
    <location>
        <begin position="577"/>
        <end position="779"/>
    </location>
</feature>
<dbReference type="PANTHER" id="PTHR28221:SF2">
    <property type="entry name" value="RNA POLYMERASE I-SPECIFIC TRANSCRIPTION INITIATION FACTOR RRN6"/>
    <property type="match status" value="1"/>
</dbReference>
<dbReference type="InterPro" id="IPR048535">
    <property type="entry name" value="RRN6_beta-prop"/>
</dbReference>